<gene>
    <name evidence="1" type="ORF">MECH1_V1_1407</name>
</gene>
<evidence type="ECO:0000313" key="2">
    <source>
        <dbReference type="Proteomes" id="UP001497493"/>
    </source>
</evidence>
<evidence type="ECO:0000313" key="1">
    <source>
        <dbReference type="EMBL" id="CAL1240183.1"/>
    </source>
</evidence>
<dbReference type="InterPro" id="IPR007922">
    <property type="entry name" value="DciA-like"/>
</dbReference>
<proteinExistence type="predicted"/>
<reference evidence="1 2" key="1">
    <citation type="submission" date="2024-04" db="EMBL/GenBank/DDBJ databases">
        <authorList>
            <person name="Cremers G."/>
        </authorList>
    </citation>
    <scope>NUCLEOTIDE SEQUENCE [LARGE SCALE GENOMIC DNA]</scope>
    <source>
        <strain evidence="1">MeCH1-AG</strain>
    </source>
</reference>
<dbReference type="Proteomes" id="UP001497493">
    <property type="component" value="Chromosome"/>
</dbReference>
<name>A0ABP1C7R1_9GAMM</name>
<protein>
    <recommendedName>
        <fullName evidence="3">DUF721 domain-containing protein</fullName>
    </recommendedName>
</protein>
<organism evidence="1 2">
    <name type="scientific">Candidatus Methylocalor cossyra</name>
    <dbReference type="NCBI Taxonomy" id="3108543"/>
    <lineage>
        <taxon>Bacteria</taxon>
        <taxon>Pseudomonadati</taxon>
        <taxon>Pseudomonadota</taxon>
        <taxon>Gammaproteobacteria</taxon>
        <taxon>Methylococcales</taxon>
        <taxon>Methylococcaceae</taxon>
        <taxon>Candidatus Methylocalor</taxon>
    </lineage>
</organism>
<sequence length="152" mass="16860">MSQGPEGVGRLLENGVIGSLRAQLEDHARLLDAVRRCLPDVLGGHCRHCLITQDNRLLIYVDSPAWASQLRFFGPRLASCVEGVSARPIREVRVRNLLDPPPARRSPRPAPRAGSGVDWLRTSAALLPDGEIRRSLLRLWRTLTTAVETDRS</sequence>
<evidence type="ECO:0008006" key="3">
    <source>
        <dbReference type="Google" id="ProtNLM"/>
    </source>
</evidence>
<dbReference type="Pfam" id="PF05258">
    <property type="entry name" value="DciA"/>
    <property type="match status" value="1"/>
</dbReference>
<dbReference type="RefSeq" id="WP_348759686.1">
    <property type="nucleotide sequence ID" value="NZ_OZ026884.1"/>
</dbReference>
<dbReference type="EMBL" id="OZ026884">
    <property type="protein sequence ID" value="CAL1240183.1"/>
    <property type="molecule type" value="Genomic_DNA"/>
</dbReference>
<accession>A0ABP1C7R1</accession>
<keyword evidence="2" id="KW-1185">Reference proteome</keyword>